<name>Q2NTF1_SODGM</name>
<dbReference type="HOGENOM" id="CLU_164784_0_0_6"/>
<reference evidence="2 4" key="2">
    <citation type="submission" date="2015-05" db="EMBL/GenBank/DDBJ databases">
        <authorList>
            <person name="Goodhead I."/>
        </authorList>
    </citation>
    <scope>NUCLEOTIDE SEQUENCE [LARGE SCALE GENOMIC DNA]</scope>
    <source>
        <strain evidence="2">B4</strain>
        <strain evidence="4">morsitans</strain>
    </source>
</reference>
<dbReference type="EMBL" id="AP008232">
    <property type="protein sequence ID" value="BAE74574.1"/>
    <property type="molecule type" value="Genomic_DNA"/>
</dbReference>
<dbReference type="Proteomes" id="UP000001932">
    <property type="component" value="Chromosome"/>
</dbReference>
<keyword evidence="3" id="KW-1185">Reference proteome</keyword>
<dbReference type="RefSeq" id="WP_011411128.1">
    <property type="nucleotide sequence ID" value="NC_007712.1"/>
</dbReference>
<accession>Q2NTF1</accession>
<dbReference type="EMBL" id="LN854557">
    <property type="protein sequence ID" value="CRL45295.1"/>
    <property type="molecule type" value="Genomic_DNA"/>
</dbReference>
<gene>
    <name evidence="1" type="ordered locus">SG1299</name>
    <name evidence="2" type="ORF">SGGMMB4_02910</name>
</gene>
<dbReference type="AlphaFoldDB" id="Q2NTF1"/>
<proteinExistence type="predicted"/>
<dbReference type="KEGG" id="sgl:SG1299"/>
<organism evidence="1 3">
    <name type="scientific">Sodalis glossinidius (strain morsitans)</name>
    <dbReference type="NCBI Taxonomy" id="343509"/>
    <lineage>
        <taxon>Bacteria</taxon>
        <taxon>Pseudomonadati</taxon>
        <taxon>Pseudomonadota</taxon>
        <taxon>Gammaproteobacteria</taxon>
        <taxon>Enterobacterales</taxon>
        <taxon>Bruguierivoracaceae</taxon>
        <taxon>Sodalis</taxon>
    </lineage>
</organism>
<evidence type="ECO:0000313" key="3">
    <source>
        <dbReference type="Proteomes" id="UP000001932"/>
    </source>
</evidence>
<dbReference type="OrthoDB" id="6469765at2"/>
<dbReference type="InterPro" id="IPR017033">
    <property type="entry name" value="T3SS_SsaM"/>
</dbReference>
<evidence type="ECO:0000313" key="4">
    <source>
        <dbReference type="Proteomes" id="UP000245838"/>
    </source>
</evidence>
<protein>
    <submittedName>
        <fullName evidence="1">Type III secretion apparatus</fullName>
    </submittedName>
</protein>
<dbReference type="NCBIfam" id="NF011880">
    <property type="entry name" value="PRK15353.1"/>
    <property type="match status" value="1"/>
</dbReference>
<dbReference type="PIRSF" id="PIRSF034789">
    <property type="entry name" value="T3SS_SsaM"/>
    <property type="match status" value="1"/>
</dbReference>
<sequence length="121" mass="13785">MDWDLITERNLQQFIRLAELGERPLLQAMCWRHTLGETYLHYRGGRLHLSQYMPHAAADGVLRQGLQRWHPARFAGVPQRLYALGAGLAISCSPPTHSTAELWLGLHLRQQTFLEALCRGA</sequence>
<reference evidence="1 3" key="1">
    <citation type="journal article" date="2006" name="Genome Res.">
        <title>Massive genome erosion and functional adaptations provide insights into the symbiotic lifestyle of Sodalis glossinidius in the tsetse host.</title>
        <authorList>
            <person name="Toh H."/>
            <person name="Weiss B.L."/>
            <person name="Perkin S.A.H."/>
            <person name="Yamashita A."/>
            <person name="Oshima K."/>
            <person name="Hattori M."/>
            <person name="Aksoy S."/>
        </authorList>
    </citation>
    <scope>NUCLEOTIDE SEQUENCE [LARGE SCALE GENOMIC DNA]</scope>
    <source>
        <strain evidence="3">morsitans</strain>
        <strain evidence="1">Morsitans</strain>
    </source>
</reference>
<dbReference type="Proteomes" id="UP000245838">
    <property type="component" value="Chromosome sggmmb4_Chromosome"/>
</dbReference>
<evidence type="ECO:0000313" key="1">
    <source>
        <dbReference type="EMBL" id="BAE74574.1"/>
    </source>
</evidence>
<dbReference type="BioCyc" id="SGLO343509:SGP1_RS11465-MONOMER"/>
<dbReference type="eggNOG" id="ENOG5032SCS">
    <property type="taxonomic scope" value="Bacteria"/>
</dbReference>
<dbReference type="STRING" id="343509.SG1299"/>
<evidence type="ECO:0000313" key="2">
    <source>
        <dbReference type="EMBL" id="CRL45295.1"/>
    </source>
</evidence>